<comment type="caution">
    <text evidence="2">The sequence shown here is derived from an EMBL/GenBank/DDBJ whole genome shotgun (WGS) entry which is preliminary data.</text>
</comment>
<proteinExistence type="predicted"/>
<dbReference type="OrthoDB" id="4584900at2759"/>
<reference evidence="2 3" key="1">
    <citation type="journal article" date="2018" name="Evol. Lett.">
        <title>Horizontal gene cluster transfer increased hallucinogenic mushroom diversity.</title>
        <authorList>
            <person name="Reynolds H.T."/>
            <person name="Vijayakumar V."/>
            <person name="Gluck-Thaler E."/>
            <person name="Korotkin H.B."/>
            <person name="Matheny P.B."/>
            <person name="Slot J.C."/>
        </authorList>
    </citation>
    <scope>NUCLEOTIDE SEQUENCE [LARGE SCALE GENOMIC DNA]</scope>
    <source>
        <strain evidence="2 3">2629</strain>
    </source>
</reference>
<name>A0A409WBW1_9AGAR</name>
<dbReference type="AlphaFoldDB" id="A0A409WBW1"/>
<gene>
    <name evidence="2" type="ORF">CVT24_006400</name>
</gene>
<organism evidence="2 3">
    <name type="scientific">Panaeolus cyanescens</name>
    <dbReference type="NCBI Taxonomy" id="181874"/>
    <lineage>
        <taxon>Eukaryota</taxon>
        <taxon>Fungi</taxon>
        <taxon>Dikarya</taxon>
        <taxon>Basidiomycota</taxon>
        <taxon>Agaricomycotina</taxon>
        <taxon>Agaricomycetes</taxon>
        <taxon>Agaricomycetidae</taxon>
        <taxon>Agaricales</taxon>
        <taxon>Agaricineae</taxon>
        <taxon>Galeropsidaceae</taxon>
        <taxon>Panaeolus</taxon>
    </lineage>
</organism>
<feature type="chain" id="PRO_5019556059" description="Peptidase A1 domain-containing protein" evidence="1">
    <location>
        <begin position="21"/>
        <end position="255"/>
    </location>
</feature>
<dbReference type="Proteomes" id="UP000284842">
    <property type="component" value="Unassembled WGS sequence"/>
</dbReference>
<dbReference type="InParanoid" id="A0A409WBW1"/>
<evidence type="ECO:0000313" key="3">
    <source>
        <dbReference type="Proteomes" id="UP000284842"/>
    </source>
</evidence>
<feature type="signal peptide" evidence="1">
    <location>
        <begin position="1"/>
        <end position="20"/>
    </location>
</feature>
<keyword evidence="1" id="KW-0732">Signal</keyword>
<sequence>MRLPVFLSIVAAIAAVNVEAKPKGPTATINRFTFKGNNIADEALTPAQRYARELTRRAPTRRATAEKRQESEVAASTQSISLGVTNDDTGSFVGYADVGLTGLEIKESPGLPFSHLANPTWTINTNQRITISNPLYPNLGLVQRPGESATLGPGLSSSVYIAGVTSYTLPGSLPDLLVNSITGLADLAVETDIWTVNYNTGAMIPIWVNPDGTAVTLTVVTDGTSIVATGDVAAFNDANGGGWFAISLAFSIAPP</sequence>
<evidence type="ECO:0000256" key="1">
    <source>
        <dbReference type="SAM" id="SignalP"/>
    </source>
</evidence>
<accession>A0A409WBW1</accession>
<evidence type="ECO:0008006" key="4">
    <source>
        <dbReference type="Google" id="ProtNLM"/>
    </source>
</evidence>
<evidence type="ECO:0000313" key="2">
    <source>
        <dbReference type="EMBL" id="PPQ75969.1"/>
    </source>
</evidence>
<dbReference type="EMBL" id="NHTK01005622">
    <property type="protein sequence ID" value="PPQ75969.1"/>
    <property type="molecule type" value="Genomic_DNA"/>
</dbReference>
<protein>
    <recommendedName>
        <fullName evidence="4">Peptidase A1 domain-containing protein</fullName>
    </recommendedName>
</protein>
<keyword evidence="3" id="KW-1185">Reference proteome</keyword>